<dbReference type="Pfam" id="PF02517">
    <property type="entry name" value="Rce1-like"/>
    <property type="match status" value="1"/>
</dbReference>
<reference evidence="3 4" key="1">
    <citation type="submission" date="2023-07" db="EMBL/GenBank/DDBJ databases">
        <authorList>
            <person name="Peeters C."/>
        </authorList>
    </citation>
    <scope>NUCLEOTIDE SEQUENCE [LARGE SCALE GENOMIC DNA]</scope>
    <source>
        <strain evidence="3 4">LMG 18091</strain>
    </source>
</reference>
<feature type="transmembrane region" description="Helical" evidence="1">
    <location>
        <begin position="44"/>
        <end position="61"/>
    </location>
</feature>
<sequence>MLPLVLIIAAVCLATSSAWALWRYPTRLVAASAESPQRFIQRQVRYQIAFGALAVIVVVLAHQLSNSERTRVFSLGALASPVQMEAFGLPHVVGVSWLHGGCLLTFGFGLATLAFVFSSLRNIQNWPGFIGKFGVWVIAISAINALSEELIYRGAIISVARGVWEPSQVALLSAVLFALAHVRGQASGFTVVSGSAVVGWCLAIATMQTYGLFWAWCAHFVQDVVIFLSFLGAMTDAMHRHETAQGGGPLA</sequence>
<evidence type="ECO:0000313" key="3">
    <source>
        <dbReference type="EMBL" id="CAJ0691745.1"/>
    </source>
</evidence>
<accession>A0AAD2AV27</accession>
<feature type="transmembrane region" description="Helical" evidence="1">
    <location>
        <begin position="189"/>
        <end position="207"/>
    </location>
</feature>
<feature type="domain" description="CAAX prenyl protease 2/Lysostaphin resistance protein A-like" evidence="2">
    <location>
        <begin position="135"/>
        <end position="224"/>
    </location>
</feature>
<dbReference type="Proteomes" id="UP001189915">
    <property type="component" value="Unassembled WGS sequence"/>
</dbReference>
<protein>
    <recommendedName>
        <fullName evidence="2">CAAX prenyl protease 2/Lysostaphin resistance protein A-like domain-containing protein</fullName>
    </recommendedName>
</protein>
<comment type="caution">
    <text evidence="3">The sequence shown here is derived from an EMBL/GenBank/DDBJ whole genome shotgun (WGS) entry which is preliminary data.</text>
</comment>
<gene>
    <name evidence="3" type="ORF">LMG18091_01498</name>
</gene>
<keyword evidence="1" id="KW-1133">Transmembrane helix</keyword>
<organism evidence="3 4">
    <name type="scientific">Ralstonia wenshanensis</name>
    <dbReference type="NCBI Taxonomy" id="2842456"/>
    <lineage>
        <taxon>Bacteria</taxon>
        <taxon>Pseudomonadati</taxon>
        <taxon>Pseudomonadota</taxon>
        <taxon>Betaproteobacteria</taxon>
        <taxon>Burkholderiales</taxon>
        <taxon>Burkholderiaceae</taxon>
        <taxon>Ralstonia</taxon>
    </lineage>
</organism>
<feature type="transmembrane region" description="Helical" evidence="1">
    <location>
        <begin position="129"/>
        <end position="146"/>
    </location>
</feature>
<keyword evidence="4" id="KW-1185">Reference proteome</keyword>
<name>A0AAD2AV27_9RALS</name>
<dbReference type="AlphaFoldDB" id="A0AAD2AV27"/>
<dbReference type="EMBL" id="CATWAF010000002">
    <property type="protein sequence ID" value="CAJ0691745.1"/>
    <property type="molecule type" value="Genomic_DNA"/>
</dbReference>
<feature type="transmembrane region" description="Helical" evidence="1">
    <location>
        <begin position="213"/>
        <end position="233"/>
    </location>
</feature>
<evidence type="ECO:0000259" key="2">
    <source>
        <dbReference type="Pfam" id="PF02517"/>
    </source>
</evidence>
<evidence type="ECO:0000313" key="4">
    <source>
        <dbReference type="Proteomes" id="UP001189915"/>
    </source>
</evidence>
<proteinExistence type="predicted"/>
<dbReference type="InterPro" id="IPR003675">
    <property type="entry name" value="Rce1/LyrA-like_dom"/>
</dbReference>
<dbReference type="GO" id="GO:0080120">
    <property type="term" value="P:CAAX-box protein maturation"/>
    <property type="evidence" value="ECO:0007669"/>
    <property type="project" value="UniProtKB-ARBA"/>
</dbReference>
<feature type="transmembrane region" description="Helical" evidence="1">
    <location>
        <begin position="166"/>
        <end position="182"/>
    </location>
</feature>
<keyword evidence="1" id="KW-0472">Membrane</keyword>
<dbReference type="GO" id="GO:0004175">
    <property type="term" value="F:endopeptidase activity"/>
    <property type="evidence" value="ECO:0007669"/>
    <property type="project" value="UniProtKB-ARBA"/>
</dbReference>
<feature type="transmembrane region" description="Helical" evidence="1">
    <location>
        <begin position="97"/>
        <end position="117"/>
    </location>
</feature>
<evidence type="ECO:0000256" key="1">
    <source>
        <dbReference type="SAM" id="Phobius"/>
    </source>
</evidence>
<keyword evidence="1" id="KW-0812">Transmembrane</keyword>